<evidence type="ECO:0000313" key="3">
    <source>
        <dbReference type="EMBL" id="VFQ85393.1"/>
    </source>
</evidence>
<evidence type="ECO:0000256" key="2">
    <source>
        <dbReference type="SAM" id="SignalP"/>
    </source>
</evidence>
<feature type="signal peptide" evidence="2">
    <location>
        <begin position="1"/>
        <end position="26"/>
    </location>
</feature>
<evidence type="ECO:0000256" key="1">
    <source>
        <dbReference type="SAM" id="MobiDB-lite"/>
    </source>
</evidence>
<name>A0A484M945_9ASTE</name>
<feature type="compositionally biased region" description="Low complexity" evidence="1">
    <location>
        <begin position="105"/>
        <end position="121"/>
    </location>
</feature>
<proteinExistence type="predicted"/>
<organism evidence="3 4">
    <name type="scientific">Cuscuta campestris</name>
    <dbReference type="NCBI Taxonomy" id="132261"/>
    <lineage>
        <taxon>Eukaryota</taxon>
        <taxon>Viridiplantae</taxon>
        <taxon>Streptophyta</taxon>
        <taxon>Embryophyta</taxon>
        <taxon>Tracheophyta</taxon>
        <taxon>Spermatophyta</taxon>
        <taxon>Magnoliopsida</taxon>
        <taxon>eudicotyledons</taxon>
        <taxon>Gunneridae</taxon>
        <taxon>Pentapetalae</taxon>
        <taxon>asterids</taxon>
        <taxon>lamiids</taxon>
        <taxon>Solanales</taxon>
        <taxon>Convolvulaceae</taxon>
        <taxon>Cuscuteae</taxon>
        <taxon>Cuscuta</taxon>
        <taxon>Cuscuta subgen. Grammica</taxon>
        <taxon>Cuscuta sect. Cleistogrammica</taxon>
    </lineage>
</organism>
<feature type="region of interest" description="Disordered" evidence="1">
    <location>
        <begin position="100"/>
        <end position="145"/>
    </location>
</feature>
<evidence type="ECO:0008006" key="5">
    <source>
        <dbReference type="Google" id="ProtNLM"/>
    </source>
</evidence>
<dbReference type="PANTHER" id="PTHR27006:SF616">
    <property type="entry name" value="CYSTEINE-RICH RECEPTOR-LIKE PROTEIN KINASE 10"/>
    <property type="match status" value="1"/>
</dbReference>
<keyword evidence="4" id="KW-1185">Reference proteome</keyword>
<dbReference type="Proteomes" id="UP000595140">
    <property type="component" value="Unassembled WGS sequence"/>
</dbReference>
<dbReference type="OrthoDB" id="1298351at2759"/>
<gene>
    <name evidence="3" type="ORF">CCAM_LOCUS27169</name>
</gene>
<dbReference type="AlphaFoldDB" id="A0A484M945"/>
<protein>
    <recommendedName>
        <fullName evidence="5">S-locus receptor kinase C-terminal domain-containing protein</fullName>
    </recommendedName>
</protein>
<accession>A0A484M945</accession>
<keyword evidence="2" id="KW-0732">Signal</keyword>
<dbReference type="PANTHER" id="PTHR27006">
    <property type="entry name" value="PROMASTIGOTE SURFACE ANTIGEN PROTEIN PSA"/>
    <property type="match status" value="1"/>
</dbReference>
<dbReference type="Gene3D" id="1.10.510.10">
    <property type="entry name" value="Transferase(Phosphotransferase) domain 1"/>
    <property type="match status" value="1"/>
</dbReference>
<dbReference type="EMBL" id="OOIL02002916">
    <property type="protein sequence ID" value="VFQ85393.1"/>
    <property type="molecule type" value="Genomic_DNA"/>
</dbReference>
<feature type="chain" id="PRO_5019826495" description="S-locus receptor kinase C-terminal domain-containing protein" evidence="2">
    <location>
        <begin position="27"/>
        <end position="145"/>
    </location>
</feature>
<dbReference type="InterPro" id="IPR011009">
    <property type="entry name" value="Kinase-like_dom_sf"/>
</dbReference>
<reference evidence="3 4" key="1">
    <citation type="submission" date="2018-04" db="EMBL/GenBank/DDBJ databases">
        <authorList>
            <person name="Vogel A."/>
        </authorList>
    </citation>
    <scope>NUCLEOTIDE SEQUENCE [LARGE SCALE GENOMIC DNA]</scope>
</reference>
<sequence length="145" mass="16011">MVVLRRQRPSLRLVLLHTVLLQRTQAWSMWNKGAALELIDPTMPLAGSTSDVTRCIHIALLCVQENAENRPTMASVVLMLSSSSLALSRPARPAYTLHSTTHQYSSLSPLSSSHISRSASSKGRGQDDDKQSSRNQVSISEFEPR</sequence>
<dbReference type="SUPFAM" id="SSF56112">
    <property type="entry name" value="Protein kinase-like (PK-like)"/>
    <property type="match status" value="1"/>
</dbReference>
<evidence type="ECO:0000313" key="4">
    <source>
        <dbReference type="Proteomes" id="UP000595140"/>
    </source>
</evidence>